<dbReference type="EMBL" id="JACHBC010000004">
    <property type="protein sequence ID" value="MBB5560660.1"/>
    <property type="molecule type" value="Genomic_DNA"/>
</dbReference>
<name>A0A7W8XD00_9HYPH</name>
<keyword evidence="3" id="KW-1185">Reference proteome</keyword>
<dbReference type="AlphaFoldDB" id="A0A7W8XD00"/>
<proteinExistence type="predicted"/>
<dbReference type="RefSeq" id="WP_183916033.1">
    <property type="nucleotide sequence ID" value="NZ_JACHBB010000004.1"/>
</dbReference>
<comment type="caution">
    <text evidence="2">The sequence shown here is derived from an EMBL/GenBank/DDBJ whole genome shotgun (WGS) entry which is preliminary data.</text>
</comment>
<evidence type="ECO:0000313" key="2">
    <source>
        <dbReference type="EMBL" id="MBB5560660.1"/>
    </source>
</evidence>
<organism evidence="2 3">
    <name type="scientific">Rhizobium lentis</name>
    <dbReference type="NCBI Taxonomy" id="1138194"/>
    <lineage>
        <taxon>Bacteria</taxon>
        <taxon>Pseudomonadati</taxon>
        <taxon>Pseudomonadota</taxon>
        <taxon>Alphaproteobacteria</taxon>
        <taxon>Hyphomicrobiales</taxon>
        <taxon>Rhizobiaceae</taxon>
        <taxon>Rhizobium/Agrobacterium group</taxon>
        <taxon>Rhizobium</taxon>
    </lineage>
</organism>
<dbReference type="Proteomes" id="UP000528824">
    <property type="component" value="Unassembled WGS sequence"/>
</dbReference>
<gene>
    <name evidence="2" type="ORF">GGI59_002322</name>
</gene>
<sequence>MAFDVDGNAIGGGRNGNGQESTMEMSGGGFLTATYGGCFVQAPEEHEYVTWLAARLNGSFRFVDVPLKTDWQGPFPTFGRWPQPIIGGIPHSDGSHFSDTSGYSQATVWGSVIQDAGLGAGQLRIRVYSASRRLRWSDWFSIFHSSAKGWRAYRYWDVVSVSEEGSETIEGTAYPVRDYTLAIGPALREAVVAGTRVEFARPRFAARLSMGTKILSDVEGFWLMRPTLTFDEAF</sequence>
<accession>A0A7W8XD00</accession>
<feature type="region of interest" description="Disordered" evidence="1">
    <location>
        <begin position="1"/>
        <end position="25"/>
    </location>
</feature>
<reference evidence="2 3" key="1">
    <citation type="submission" date="2020-08" db="EMBL/GenBank/DDBJ databases">
        <title>Genomic Encyclopedia of Type Strains, Phase IV (KMG-V): Genome sequencing to study the core and pangenomes of soil and plant-associated prokaryotes.</title>
        <authorList>
            <person name="Whitman W."/>
        </authorList>
    </citation>
    <scope>NUCLEOTIDE SEQUENCE [LARGE SCALE GENOMIC DNA]</scope>
    <source>
        <strain evidence="2 3">SEMIA 4034</strain>
    </source>
</reference>
<protein>
    <submittedName>
        <fullName evidence="2">Uncharacterized protein</fullName>
    </submittedName>
</protein>
<evidence type="ECO:0000256" key="1">
    <source>
        <dbReference type="SAM" id="MobiDB-lite"/>
    </source>
</evidence>
<evidence type="ECO:0000313" key="3">
    <source>
        <dbReference type="Proteomes" id="UP000528824"/>
    </source>
</evidence>